<organism evidence="10 11">
    <name type="scientific">Anaeramoeba flamelloides</name>
    <dbReference type="NCBI Taxonomy" id="1746091"/>
    <lineage>
        <taxon>Eukaryota</taxon>
        <taxon>Metamonada</taxon>
        <taxon>Anaeramoebidae</taxon>
        <taxon>Anaeramoeba</taxon>
    </lineage>
</organism>
<evidence type="ECO:0000256" key="5">
    <source>
        <dbReference type="ARBA" id="ARBA00023203"/>
    </source>
</evidence>
<feature type="domain" description="ADF-H" evidence="9">
    <location>
        <begin position="204"/>
        <end position="339"/>
    </location>
</feature>
<evidence type="ECO:0000256" key="4">
    <source>
        <dbReference type="ARBA" id="ARBA00022737"/>
    </source>
</evidence>
<dbReference type="InterPro" id="IPR029006">
    <property type="entry name" value="ADF-H/Gelsolin-like_dom_sf"/>
</dbReference>
<dbReference type="InterPro" id="IPR002108">
    <property type="entry name" value="ADF-H"/>
</dbReference>
<evidence type="ECO:0000256" key="7">
    <source>
        <dbReference type="ARBA" id="ARBA00038532"/>
    </source>
</evidence>
<dbReference type="Pfam" id="PF00241">
    <property type="entry name" value="Cofilin_ADF"/>
    <property type="match status" value="2"/>
</dbReference>
<evidence type="ECO:0000256" key="2">
    <source>
        <dbReference type="ARBA" id="ARBA00009557"/>
    </source>
</evidence>
<evidence type="ECO:0000256" key="6">
    <source>
        <dbReference type="ARBA" id="ARBA00023212"/>
    </source>
</evidence>
<feature type="region of interest" description="Disordered" evidence="8">
    <location>
        <begin position="349"/>
        <end position="368"/>
    </location>
</feature>
<dbReference type="EMBL" id="JANTQA010000008">
    <property type="protein sequence ID" value="KAJ3452438.1"/>
    <property type="molecule type" value="Genomic_DNA"/>
</dbReference>
<reference evidence="10" key="1">
    <citation type="submission" date="2022-08" db="EMBL/GenBank/DDBJ databases">
        <title>Novel sulphate-reducing endosymbionts in the free-living metamonad Anaeramoeba.</title>
        <authorList>
            <person name="Jerlstrom-Hultqvist J."/>
            <person name="Cepicka I."/>
            <person name="Gallot-Lavallee L."/>
            <person name="Salas-Leiva D."/>
            <person name="Curtis B.A."/>
            <person name="Zahonova K."/>
            <person name="Pipaliya S."/>
            <person name="Dacks J."/>
            <person name="Roger A.J."/>
        </authorList>
    </citation>
    <scope>NUCLEOTIDE SEQUENCE</scope>
    <source>
        <strain evidence="10">Busselton2</strain>
    </source>
</reference>
<comment type="subunit">
    <text evidence="7">Interacts with G-actin; ADP-actin form.</text>
</comment>
<dbReference type="GO" id="GO:0005737">
    <property type="term" value="C:cytoplasm"/>
    <property type="evidence" value="ECO:0007669"/>
    <property type="project" value="TreeGrafter"/>
</dbReference>
<protein>
    <submittedName>
        <fullName evidence="10">Twinfilin</fullName>
    </submittedName>
</protein>
<dbReference type="PANTHER" id="PTHR13759">
    <property type="entry name" value="TWINFILIN"/>
    <property type="match status" value="1"/>
</dbReference>
<dbReference type="Proteomes" id="UP001146793">
    <property type="component" value="Unassembled WGS sequence"/>
</dbReference>
<comment type="caution">
    <text evidence="10">The sequence shown here is derived from an EMBL/GenBank/DDBJ whole genome shotgun (WGS) entry which is preliminary data.</text>
</comment>
<dbReference type="PROSITE" id="PS51263">
    <property type="entry name" value="ADF_H"/>
    <property type="match status" value="2"/>
</dbReference>
<gene>
    <name evidence="10" type="ORF">M0812_04206</name>
</gene>
<dbReference type="SUPFAM" id="SSF55753">
    <property type="entry name" value="Actin depolymerizing proteins"/>
    <property type="match status" value="2"/>
</dbReference>
<dbReference type="GO" id="GO:0030042">
    <property type="term" value="P:actin filament depolymerization"/>
    <property type="evidence" value="ECO:0007669"/>
    <property type="project" value="TreeGrafter"/>
</dbReference>
<evidence type="ECO:0000256" key="1">
    <source>
        <dbReference type="ARBA" id="ARBA00004245"/>
    </source>
</evidence>
<dbReference type="GO" id="GO:0003785">
    <property type="term" value="F:actin monomer binding"/>
    <property type="evidence" value="ECO:0007669"/>
    <property type="project" value="TreeGrafter"/>
</dbReference>
<evidence type="ECO:0000256" key="8">
    <source>
        <dbReference type="SAM" id="MobiDB-lite"/>
    </source>
</evidence>
<dbReference type="GO" id="GO:0005884">
    <property type="term" value="C:actin filament"/>
    <property type="evidence" value="ECO:0007669"/>
    <property type="project" value="TreeGrafter"/>
</dbReference>
<dbReference type="Gene3D" id="3.40.20.10">
    <property type="entry name" value="Severin"/>
    <property type="match status" value="2"/>
</dbReference>
<dbReference type="InterPro" id="IPR028458">
    <property type="entry name" value="Twinfilin"/>
</dbReference>
<dbReference type="GO" id="GO:0051015">
    <property type="term" value="F:actin filament binding"/>
    <property type="evidence" value="ECO:0007669"/>
    <property type="project" value="TreeGrafter"/>
</dbReference>
<keyword evidence="4" id="KW-0677">Repeat</keyword>
<keyword evidence="6" id="KW-0206">Cytoskeleton</keyword>
<evidence type="ECO:0000256" key="3">
    <source>
        <dbReference type="ARBA" id="ARBA00022490"/>
    </source>
</evidence>
<evidence type="ECO:0000313" key="11">
    <source>
        <dbReference type="Proteomes" id="UP001146793"/>
    </source>
</evidence>
<proteinExistence type="inferred from homology"/>
<dbReference type="PANTHER" id="PTHR13759:SF1">
    <property type="entry name" value="TWINFILIN"/>
    <property type="match status" value="1"/>
</dbReference>
<dbReference type="SMART" id="SM00102">
    <property type="entry name" value="ADF"/>
    <property type="match status" value="2"/>
</dbReference>
<accession>A0AAV8ADT7</accession>
<keyword evidence="3" id="KW-0963">Cytoplasm</keyword>
<comment type="similarity">
    <text evidence="2">Belongs to the actin-binding proteins ADF family. Twinfilin subfamily.</text>
</comment>
<feature type="domain" description="ADF-H" evidence="9">
    <location>
        <begin position="31"/>
        <end position="166"/>
    </location>
</feature>
<dbReference type="AlphaFoldDB" id="A0AAV8ADT7"/>
<evidence type="ECO:0000313" key="10">
    <source>
        <dbReference type="EMBL" id="KAJ3452438.1"/>
    </source>
</evidence>
<name>A0AAV8ADT7_9EUKA</name>
<sequence length="368" mass="42815">MRIFLRFKSNKKIGKKEIGILKKLLQLQILSGIFCTLDLIQEFGNARKEGIVRAFKLEIIEEQIVSTAKFDVQGNEVEDFEKIKDFMEPKKGCYVLYRLDSQNKQFGFEWAFFSYVGEGSKVKDRMLYASSKDNCRKKLGYTYFITNLYGTDADEFTFEMIKEARKPSSSKEETLQLLTENEKIQREEKFMEVAKGSQTEYVHGVAFPCSTDLMEKFKNLVSGQVNLVQVALNVQKETLELDSAETIDSVDNVVRNLNNDHPRYVFWNYKYIKDNESKNTLIFFYVCPDIAPIKEKMLYSTVKSAALTQAKQVGVEPEKKLEVRDLNDLTEEWLKNELHPVKKETNVRRFTKPKRAGRGSRRLIRSKK</sequence>
<keyword evidence="5" id="KW-0009">Actin-binding</keyword>
<dbReference type="GO" id="GO:0051016">
    <property type="term" value="P:barbed-end actin filament capping"/>
    <property type="evidence" value="ECO:0007669"/>
    <property type="project" value="TreeGrafter"/>
</dbReference>
<evidence type="ECO:0000259" key="9">
    <source>
        <dbReference type="PROSITE" id="PS51263"/>
    </source>
</evidence>
<dbReference type="CDD" id="cd11284">
    <property type="entry name" value="ADF_Twf-C_like"/>
    <property type="match status" value="1"/>
</dbReference>
<comment type="subcellular location">
    <subcellularLocation>
        <location evidence="1">Cytoplasm</location>
        <location evidence="1">Cytoskeleton</location>
    </subcellularLocation>
</comment>
<dbReference type="CDD" id="cd11285">
    <property type="entry name" value="ADF_Twf-N_like"/>
    <property type="match status" value="1"/>
</dbReference>
<dbReference type="FunFam" id="3.40.20.10:FF:000007">
    <property type="entry name" value="Twinfilin-1 isoform 1"/>
    <property type="match status" value="1"/>
</dbReference>